<feature type="region of interest" description="Disordered" evidence="2">
    <location>
        <begin position="71"/>
        <end position="99"/>
    </location>
</feature>
<gene>
    <name evidence="3" type="ORF">M9Y10_012551</name>
</gene>
<accession>A0ABR2ICR4</accession>
<dbReference type="EMBL" id="JAPFFF010000018">
    <property type="protein sequence ID" value="KAK8860859.1"/>
    <property type="molecule type" value="Genomic_DNA"/>
</dbReference>
<keyword evidence="4" id="KW-1185">Reference proteome</keyword>
<feature type="coiled-coil region" evidence="1">
    <location>
        <begin position="168"/>
        <end position="195"/>
    </location>
</feature>
<evidence type="ECO:0000313" key="4">
    <source>
        <dbReference type="Proteomes" id="UP001470230"/>
    </source>
</evidence>
<proteinExistence type="predicted"/>
<reference evidence="3 4" key="1">
    <citation type="submission" date="2024-04" db="EMBL/GenBank/DDBJ databases">
        <title>Tritrichomonas musculus Genome.</title>
        <authorList>
            <person name="Alves-Ferreira E."/>
            <person name="Grigg M."/>
            <person name="Lorenzi H."/>
            <person name="Galac M."/>
        </authorList>
    </citation>
    <scope>NUCLEOTIDE SEQUENCE [LARGE SCALE GENOMIC DNA]</scope>
    <source>
        <strain evidence="3 4">EAF2021</strain>
    </source>
</reference>
<evidence type="ECO:0000313" key="3">
    <source>
        <dbReference type="EMBL" id="KAK8860859.1"/>
    </source>
</evidence>
<protein>
    <submittedName>
        <fullName evidence="3">Uncharacterized protein</fullName>
    </submittedName>
</protein>
<feature type="compositionally biased region" description="Acidic residues" evidence="2">
    <location>
        <begin position="86"/>
        <end position="98"/>
    </location>
</feature>
<evidence type="ECO:0000256" key="1">
    <source>
        <dbReference type="SAM" id="Coils"/>
    </source>
</evidence>
<name>A0ABR2ICR4_9EUKA</name>
<dbReference type="Proteomes" id="UP001470230">
    <property type="component" value="Unassembled WGS sequence"/>
</dbReference>
<sequence>MNLSTDSLFRKMLHSSAHSPNVSDAEELELLTKFQNLEERSRMKYKKKLDAAKKRITELEKKVSEYEAQLASMNKNKEDQTSSEQSNEDDFDEEEDNSEVNLYRKNKRRVCSQNFRLNINKSELARAKYITYLENFADIKCDEVECLINRLLELQRKRKEKVMNNRVFIQLQRKCETLSAENNQLRENFSKAKLMIEQFAISHRESKAERRTRELQELASIRAEYESKNLDLYSFIATQFRQFVDIDNNGLNEKNVKAIILKAAEMLKRQYE</sequence>
<comment type="caution">
    <text evidence="3">The sequence shown here is derived from an EMBL/GenBank/DDBJ whole genome shotgun (WGS) entry which is preliminary data.</text>
</comment>
<keyword evidence="1" id="KW-0175">Coiled coil</keyword>
<organism evidence="3 4">
    <name type="scientific">Tritrichomonas musculus</name>
    <dbReference type="NCBI Taxonomy" id="1915356"/>
    <lineage>
        <taxon>Eukaryota</taxon>
        <taxon>Metamonada</taxon>
        <taxon>Parabasalia</taxon>
        <taxon>Tritrichomonadida</taxon>
        <taxon>Tritrichomonadidae</taxon>
        <taxon>Tritrichomonas</taxon>
    </lineage>
</organism>
<evidence type="ECO:0000256" key="2">
    <source>
        <dbReference type="SAM" id="MobiDB-lite"/>
    </source>
</evidence>